<feature type="compositionally biased region" description="Basic residues" evidence="1">
    <location>
        <begin position="18"/>
        <end position="38"/>
    </location>
</feature>
<gene>
    <name evidence="2" type="ORF">GMORB2_3903</name>
</gene>
<protein>
    <submittedName>
        <fullName evidence="2">Uncharacterized protein</fullName>
    </submittedName>
</protein>
<evidence type="ECO:0000313" key="3">
    <source>
        <dbReference type="Proteomes" id="UP000749293"/>
    </source>
</evidence>
<dbReference type="Proteomes" id="UP000749293">
    <property type="component" value="Unassembled WGS sequence"/>
</dbReference>
<name>A0A9P4Z0A9_9HYPO</name>
<feature type="compositionally biased region" description="Basic and acidic residues" evidence="1">
    <location>
        <begin position="354"/>
        <end position="397"/>
    </location>
</feature>
<feature type="region of interest" description="Disordered" evidence="1">
    <location>
        <begin position="133"/>
        <end position="205"/>
    </location>
</feature>
<dbReference type="AlphaFoldDB" id="A0A9P4Z0A9"/>
<organism evidence="2 3">
    <name type="scientific">Geosmithia morbida</name>
    <dbReference type="NCBI Taxonomy" id="1094350"/>
    <lineage>
        <taxon>Eukaryota</taxon>
        <taxon>Fungi</taxon>
        <taxon>Dikarya</taxon>
        <taxon>Ascomycota</taxon>
        <taxon>Pezizomycotina</taxon>
        <taxon>Sordariomycetes</taxon>
        <taxon>Hypocreomycetidae</taxon>
        <taxon>Hypocreales</taxon>
        <taxon>Bionectriaceae</taxon>
        <taxon>Geosmithia</taxon>
    </lineage>
</organism>
<feature type="compositionally biased region" description="Polar residues" evidence="1">
    <location>
        <begin position="157"/>
        <end position="199"/>
    </location>
</feature>
<feature type="compositionally biased region" description="Polar residues" evidence="1">
    <location>
        <begin position="262"/>
        <end position="281"/>
    </location>
</feature>
<accession>A0A9P4Z0A9</accession>
<reference evidence="2" key="1">
    <citation type="submission" date="2020-03" db="EMBL/GenBank/DDBJ databases">
        <title>Site-based positive gene gene selection in Geosmithia morbida across the United States reveals a broad range of putative effectors and factors for local host and environmental adapation.</title>
        <authorList>
            <person name="Onufrak A."/>
            <person name="Murdoch R.W."/>
            <person name="Gazis R."/>
            <person name="Huff M."/>
            <person name="Staton M."/>
            <person name="Klingeman W."/>
            <person name="Hadziabdic D."/>
        </authorList>
    </citation>
    <scope>NUCLEOTIDE SEQUENCE</scope>
    <source>
        <strain evidence="2">1262</strain>
    </source>
</reference>
<feature type="region of interest" description="Disordered" evidence="1">
    <location>
        <begin position="1"/>
        <end position="70"/>
    </location>
</feature>
<dbReference type="RefSeq" id="XP_035323716.1">
    <property type="nucleotide sequence ID" value="XM_035465879.1"/>
</dbReference>
<dbReference type="EMBL" id="JAANYQ010000003">
    <property type="protein sequence ID" value="KAF4125064.1"/>
    <property type="molecule type" value="Genomic_DNA"/>
</dbReference>
<feature type="compositionally biased region" description="Low complexity" evidence="1">
    <location>
        <begin position="133"/>
        <end position="156"/>
    </location>
</feature>
<feature type="region of interest" description="Disordered" evidence="1">
    <location>
        <begin position="262"/>
        <end position="317"/>
    </location>
</feature>
<dbReference type="GeneID" id="55970131"/>
<comment type="caution">
    <text evidence="2">The sequence shown here is derived from an EMBL/GenBank/DDBJ whole genome shotgun (WGS) entry which is preliminary data.</text>
</comment>
<dbReference type="OrthoDB" id="5377213at2759"/>
<feature type="region of interest" description="Disordered" evidence="1">
    <location>
        <begin position="337"/>
        <end position="439"/>
    </location>
</feature>
<evidence type="ECO:0000313" key="2">
    <source>
        <dbReference type="EMBL" id="KAF4125064.1"/>
    </source>
</evidence>
<sequence>MATTSFQTSSLGYNSHGKSSKSRARTSVKPILKKLHSHSHSEKNSLDLDRGWQDQEPSLGYVVTPDDFSHPTKRYYDATDGLFSSTSSLSAADSFGVSFSLSANDLGPKGLLGAPPSGGSSRVISSPSSSAAVASATSSSPSSSSAPSRAFAHARSTSGASHASIATSNSRNGSFIHPFQQNPQTSTPPLHSYTNSRPSFDTARDYSPTIAEDEDDEDEDDVAATPGRLSYGRTSYDLGGISYNDATADGLASPDLATANTSTTSVSRFASRPTLSPSHRSASYVRPSLAHSRRSGSGSLTDTIPVPAGNQGRLSDNQLGTSLTVTIVDDGWDASTLPFAGAGGDPPSNGDVDTSNRQEQVRQARRKFEEKERAKEEKYAREKERKRERASTRESLGHHSRMGSFTNGDAMRPQLSRRSTAHSRALTEHASISQREMAGYDDDGDGHEDDCFAGTSAAAALDSHDSYERANNGAGSPPQTVRRRRTDEHRRARTTAAKHKTTGAWTAFALWFRTRLLKLGRR</sequence>
<evidence type="ECO:0000256" key="1">
    <source>
        <dbReference type="SAM" id="MobiDB-lite"/>
    </source>
</evidence>
<keyword evidence="3" id="KW-1185">Reference proteome</keyword>
<proteinExistence type="predicted"/>
<feature type="compositionally biased region" description="Polar residues" evidence="1">
    <location>
        <begin position="1"/>
        <end position="17"/>
    </location>
</feature>
<feature type="compositionally biased region" description="Basic and acidic residues" evidence="1">
    <location>
        <begin position="39"/>
        <end position="53"/>
    </location>
</feature>
<feature type="region of interest" description="Disordered" evidence="1">
    <location>
        <begin position="467"/>
        <end position="499"/>
    </location>
</feature>